<gene>
    <name evidence="2" type="ORF">CLV48_106227</name>
</gene>
<protein>
    <submittedName>
        <fullName evidence="2">Uncharacterized protein</fullName>
    </submittedName>
</protein>
<evidence type="ECO:0000313" key="2">
    <source>
        <dbReference type="EMBL" id="PSL03986.1"/>
    </source>
</evidence>
<keyword evidence="1" id="KW-0812">Transmembrane</keyword>
<keyword evidence="1" id="KW-0472">Membrane</keyword>
<dbReference type="EMBL" id="PYGF01000006">
    <property type="protein sequence ID" value="PSL03986.1"/>
    <property type="molecule type" value="Genomic_DNA"/>
</dbReference>
<keyword evidence="1" id="KW-1133">Transmembrane helix</keyword>
<reference evidence="2 3" key="1">
    <citation type="submission" date="2018-03" db="EMBL/GenBank/DDBJ databases">
        <title>Genomic Encyclopedia of Archaeal and Bacterial Type Strains, Phase II (KMG-II): from individual species to whole genera.</title>
        <authorList>
            <person name="Goeker M."/>
        </authorList>
    </citation>
    <scope>NUCLEOTIDE SEQUENCE [LARGE SCALE GENOMIC DNA]</scope>
    <source>
        <strain evidence="2 3">DSM 28057</strain>
    </source>
</reference>
<dbReference type="OrthoDB" id="1446628at2"/>
<feature type="transmembrane region" description="Helical" evidence="1">
    <location>
        <begin position="88"/>
        <end position="108"/>
    </location>
</feature>
<name>A0A2P8E3F1_9BACT</name>
<dbReference type="RefSeq" id="WP_106567652.1">
    <property type="nucleotide sequence ID" value="NZ_JAUVYL010000045.1"/>
</dbReference>
<dbReference type="AlphaFoldDB" id="A0A2P8E3F1"/>
<dbReference type="Proteomes" id="UP000240708">
    <property type="component" value="Unassembled WGS sequence"/>
</dbReference>
<organism evidence="2 3">
    <name type="scientific">Cecembia rubra</name>
    <dbReference type="NCBI Taxonomy" id="1485585"/>
    <lineage>
        <taxon>Bacteria</taxon>
        <taxon>Pseudomonadati</taxon>
        <taxon>Bacteroidota</taxon>
        <taxon>Cytophagia</taxon>
        <taxon>Cytophagales</taxon>
        <taxon>Cyclobacteriaceae</taxon>
        <taxon>Cecembia</taxon>
    </lineage>
</organism>
<evidence type="ECO:0000313" key="3">
    <source>
        <dbReference type="Proteomes" id="UP000240708"/>
    </source>
</evidence>
<evidence type="ECO:0000256" key="1">
    <source>
        <dbReference type="SAM" id="Phobius"/>
    </source>
</evidence>
<proteinExistence type="predicted"/>
<comment type="caution">
    <text evidence="2">The sequence shown here is derived from an EMBL/GenBank/DDBJ whole genome shotgun (WGS) entry which is preliminary data.</text>
</comment>
<sequence length="112" mass="12830">MKYSTLFFHGQKIEVFNSWLGKEIIKINGEVKSSKYSVFGTTHHFQFEDAKGDSHEFQLSFRINFTGIVLDVYLDKQPVIVSPNNSNWATLFLFAVSAGVVMFLFGFFKNTC</sequence>
<keyword evidence="3" id="KW-1185">Reference proteome</keyword>
<accession>A0A2P8E3F1</accession>